<organism evidence="1 2">
    <name type="scientific">Geobacillus thermoleovorans CCB_US3_UF5</name>
    <dbReference type="NCBI Taxonomy" id="1111068"/>
    <lineage>
        <taxon>Bacteria</taxon>
        <taxon>Bacillati</taxon>
        <taxon>Bacillota</taxon>
        <taxon>Bacilli</taxon>
        <taxon>Bacillales</taxon>
        <taxon>Anoxybacillaceae</taxon>
        <taxon>Geobacillus</taxon>
        <taxon>Geobacillus thermoleovorans group</taxon>
    </lineage>
</organism>
<evidence type="ECO:0000313" key="1">
    <source>
        <dbReference type="EMBL" id="AEV20103.1"/>
    </source>
</evidence>
<gene>
    <name evidence="1" type="ORF">GTCCBUS3UF5_28000</name>
</gene>
<proteinExistence type="predicted"/>
<dbReference type="Proteomes" id="UP000005636">
    <property type="component" value="Chromosome"/>
</dbReference>
<keyword evidence="2" id="KW-1185">Reference proteome</keyword>
<protein>
    <submittedName>
        <fullName evidence="1">Uncharacterized protein</fullName>
    </submittedName>
</protein>
<reference evidence="1 2" key="1">
    <citation type="submission" date="2011-11" db="EMBL/GenBank/DDBJ databases">
        <title>Complete genome sequence of thermophilic Geobacillus thermoleovorans CCB_US3_UF5.</title>
        <authorList>
            <person name="Muhd Sakaff M.K.L."/>
            <person name="Abdul Rahman A.Y."/>
            <person name="Saito J.A."/>
            <person name="Hou S."/>
            <person name="Alam M."/>
        </authorList>
    </citation>
    <scope>NUCLEOTIDE SEQUENCE [LARGE SCALE GENOMIC DNA]</scope>
    <source>
        <strain evidence="1 2">CCB_US3_UF5</strain>
    </source>
</reference>
<evidence type="ECO:0000313" key="2">
    <source>
        <dbReference type="Proteomes" id="UP000005636"/>
    </source>
</evidence>
<dbReference type="EMBL" id="CP003125">
    <property type="protein sequence ID" value="AEV20103.1"/>
    <property type="molecule type" value="Genomic_DNA"/>
</dbReference>
<accession>A0ABM5MK80</accession>
<sequence length="117" mass="13536">MSHTNNPVSYLFSAASRFSFPFRQIFSKRSFRPLARKVGWLDHPLPAPQPAVWTKIHQSGASRRCASVYYISARKRKFHFFLDDLMQQMTALSKQGLLYTSYYSTPSQKNPAFLPND</sequence>
<name>A0ABM5MK80_GEOTH</name>